<dbReference type="EMBL" id="BARW01000209">
    <property type="protein sequence ID" value="GAI61047.1"/>
    <property type="molecule type" value="Genomic_DNA"/>
</dbReference>
<gene>
    <name evidence="1" type="ORF">S12H4_01159</name>
</gene>
<dbReference type="AlphaFoldDB" id="X1PXP3"/>
<comment type="caution">
    <text evidence="1">The sequence shown here is derived from an EMBL/GenBank/DDBJ whole genome shotgun (WGS) entry which is preliminary data.</text>
</comment>
<organism evidence="1">
    <name type="scientific">marine sediment metagenome</name>
    <dbReference type="NCBI Taxonomy" id="412755"/>
    <lineage>
        <taxon>unclassified sequences</taxon>
        <taxon>metagenomes</taxon>
        <taxon>ecological metagenomes</taxon>
    </lineage>
</organism>
<protein>
    <submittedName>
        <fullName evidence="1">Uncharacterized protein</fullName>
    </submittedName>
</protein>
<reference evidence="1" key="1">
    <citation type="journal article" date="2014" name="Front. Microbiol.">
        <title>High frequency of phylogenetically diverse reductive dehalogenase-homologous genes in deep subseafloor sedimentary metagenomes.</title>
        <authorList>
            <person name="Kawai M."/>
            <person name="Futagami T."/>
            <person name="Toyoda A."/>
            <person name="Takaki Y."/>
            <person name="Nishi S."/>
            <person name="Hori S."/>
            <person name="Arai W."/>
            <person name="Tsubouchi T."/>
            <person name="Morono Y."/>
            <person name="Uchiyama I."/>
            <person name="Ito T."/>
            <person name="Fujiyama A."/>
            <person name="Inagaki F."/>
            <person name="Takami H."/>
        </authorList>
    </citation>
    <scope>NUCLEOTIDE SEQUENCE</scope>
    <source>
        <strain evidence="1">Expedition CK06-06</strain>
    </source>
</reference>
<proteinExistence type="predicted"/>
<sequence>MNGHITPPIPHIITPSRGQTGAIAAGELTEIVEIIAPACAAYK</sequence>
<evidence type="ECO:0000313" key="1">
    <source>
        <dbReference type="EMBL" id="GAI61047.1"/>
    </source>
</evidence>
<accession>X1PXP3</accession>
<name>X1PXP3_9ZZZZ</name>